<name>A0A1M7SKB8_FERGO</name>
<comment type="similarity">
    <text evidence="2 6">Belongs to the ABC-3 integral membrane protein family.</text>
</comment>
<evidence type="ECO:0000313" key="9">
    <source>
        <dbReference type="Proteomes" id="UP000184207"/>
    </source>
</evidence>
<keyword evidence="5 7" id="KW-0472">Membrane</keyword>
<feature type="transmembrane region" description="Helical" evidence="7">
    <location>
        <begin position="249"/>
        <end position="266"/>
    </location>
</feature>
<dbReference type="GO" id="GO:0010043">
    <property type="term" value="P:response to zinc ion"/>
    <property type="evidence" value="ECO:0007669"/>
    <property type="project" value="TreeGrafter"/>
</dbReference>
<feature type="transmembrane region" description="Helical" evidence="7">
    <location>
        <begin position="175"/>
        <end position="192"/>
    </location>
</feature>
<accession>A0A1M7SKB8</accession>
<dbReference type="STRING" id="1121883.SAMN02745226_00987"/>
<evidence type="ECO:0000256" key="5">
    <source>
        <dbReference type="ARBA" id="ARBA00023136"/>
    </source>
</evidence>
<organism evidence="8 9">
    <name type="scientific">Fervidobacterium gondwanense DSM 13020</name>
    <dbReference type="NCBI Taxonomy" id="1121883"/>
    <lineage>
        <taxon>Bacteria</taxon>
        <taxon>Thermotogati</taxon>
        <taxon>Thermotogota</taxon>
        <taxon>Thermotogae</taxon>
        <taxon>Thermotogales</taxon>
        <taxon>Fervidobacteriaceae</taxon>
        <taxon>Fervidobacterium</taxon>
    </lineage>
</organism>
<feature type="transmembrane region" description="Helical" evidence="7">
    <location>
        <begin position="12"/>
        <end position="34"/>
    </location>
</feature>
<dbReference type="Gene3D" id="1.10.3470.10">
    <property type="entry name" value="ABC transporter involved in vitamin B12 uptake, BtuC"/>
    <property type="match status" value="1"/>
</dbReference>
<evidence type="ECO:0000256" key="3">
    <source>
        <dbReference type="ARBA" id="ARBA00022692"/>
    </source>
</evidence>
<keyword evidence="9" id="KW-1185">Reference proteome</keyword>
<keyword evidence="3 6" id="KW-0812">Transmembrane</keyword>
<dbReference type="InterPro" id="IPR037294">
    <property type="entry name" value="ABC_BtuC-like"/>
</dbReference>
<dbReference type="GO" id="GO:0055085">
    <property type="term" value="P:transmembrane transport"/>
    <property type="evidence" value="ECO:0007669"/>
    <property type="project" value="InterPro"/>
</dbReference>
<dbReference type="EMBL" id="FRDJ01000004">
    <property type="protein sequence ID" value="SHN58895.1"/>
    <property type="molecule type" value="Genomic_DNA"/>
</dbReference>
<evidence type="ECO:0000256" key="7">
    <source>
        <dbReference type="SAM" id="Phobius"/>
    </source>
</evidence>
<dbReference type="GO" id="GO:0043190">
    <property type="term" value="C:ATP-binding cassette (ABC) transporter complex"/>
    <property type="evidence" value="ECO:0007669"/>
    <property type="project" value="InterPro"/>
</dbReference>
<evidence type="ECO:0000256" key="1">
    <source>
        <dbReference type="ARBA" id="ARBA00004141"/>
    </source>
</evidence>
<evidence type="ECO:0000256" key="2">
    <source>
        <dbReference type="ARBA" id="ARBA00008034"/>
    </source>
</evidence>
<evidence type="ECO:0000313" key="8">
    <source>
        <dbReference type="EMBL" id="SHN58895.1"/>
    </source>
</evidence>
<dbReference type="OrthoDB" id="9798540at2"/>
<feature type="transmembrane region" description="Helical" evidence="7">
    <location>
        <begin position="135"/>
        <end position="154"/>
    </location>
</feature>
<dbReference type="RefSeq" id="WP_072758987.1">
    <property type="nucleotide sequence ID" value="NZ_FRDJ01000004.1"/>
</dbReference>
<dbReference type="Proteomes" id="UP000184207">
    <property type="component" value="Unassembled WGS sequence"/>
</dbReference>
<dbReference type="InterPro" id="IPR001626">
    <property type="entry name" value="ABC_TroCD"/>
</dbReference>
<proteinExistence type="inferred from homology"/>
<feature type="transmembrane region" description="Helical" evidence="7">
    <location>
        <begin position="94"/>
        <end position="115"/>
    </location>
</feature>
<dbReference type="SUPFAM" id="SSF81345">
    <property type="entry name" value="ABC transporter involved in vitamin B12 uptake, BtuC"/>
    <property type="match status" value="1"/>
</dbReference>
<dbReference type="Pfam" id="PF00950">
    <property type="entry name" value="ABC-3"/>
    <property type="match status" value="1"/>
</dbReference>
<evidence type="ECO:0000256" key="4">
    <source>
        <dbReference type="ARBA" id="ARBA00022989"/>
    </source>
</evidence>
<keyword evidence="6" id="KW-0813">Transport</keyword>
<dbReference type="PANTHER" id="PTHR30477">
    <property type="entry name" value="ABC-TRANSPORTER METAL-BINDING PROTEIN"/>
    <property type="match status" value="1"/>
</dbReference>
<keyword evidence="4 7" id="KW-1133">Transmembrane helix</keyword>
<dbReference type="PANTHER" id="PTHR30477:SF0">
    <property type="entry name" value="METAL TRANSPORT SYSTEM MEMBRANE PROTEIN TM_0125-RELATED"/>
    <property type="match status" value="1"/>
</dbReference>
<evidence type="ECO:0000256" key="6">
    <source>
        <dbReference type="RuleBase" id="RU003943"/>
    </source>
</evidence>
<gene>
    <name evidence="8" type="ORF">SAMN02745226_00987</name>
</gene>
<feature type="transmembrane region" description="Helical" evidence="7">
    <location>
        <begin position="64"/>
        <end position="82"/>
    </location>
</feature>
<comment type="subcellular location">
    <subcellularLocation>
        <location evidence="6">Cell membrane</location>
        <topology evidence="6">Multi-pass membrane protein</topology>
    </subcellularLocation>
    <subcellularLocation>
        <location evidence="1">Membrane</location>
        <topology evidence="1">Multi-pass membrane protein</topology>
    </subcellularLocation>
</comment>
<dbReference type="AlphaFoldDB" id="A0A1M7SKB8"/>
<sequence>MSFLTDLASFEFLRYSLTASFLVAFLTGLVSPVIVYKRMEFIGDGLAHAIFAGVAFAVLMEFNIFLGSVLATLVFAYLVYVISKKEVIAESTAIGMLLPVFMAIGVIVFSKSPRYTTDVTAYLFGNLLLISKSDVLLIAIILAIVTPVILLNKYEIAYWIADEKMAEFYGIKTKILKLIVLFSISMVVVSSLKLAGVIVMGAFLVLPGVFAKQFANSFGDAIRKSEIFSIVFSFAGYISAYYFDTPPGPTIVLSLFAGFILSLPFNKYRA</sequence>
<reference evidence="9" key="1">
    <citation type="submission" date="2016-12" db="EMBL/GenBank/DDBJ databases">
        <authorList>
            <person name="Varghese N."/>
            <person name="Submissions S."/>
        </authorList>
    </citation>
    <scope>NUCLEOTIDE SEQUENCE [LARGE SCALE GENOMIC DNA]</scope>
    <source>
        <strain evidence="9">DSM 13020</strain>
    </source>
</reference>
<protein>
    <submittedName>
        <fullName evidence="8">Zinc transport system permease protein</fullName>
    </submittedName>
</protein>